<proteinExistence type="predicted"/>
<name>A0A4S2H3I3_9PROT</name>
<dbReference type="Pfam" id="PF10116">
    <property type="entry name" value="Host_attach"/>
    <property type="match status" value="1"/>
</dbReference>
<protein>
    <recommendedName>
        <fullName evidence="4">Host attachment protein</fullName>
    </recommendedName>
</protein>
<reference evidence="2 3" key="1">
    <citation type="journal article" date="2017" name="Int. J. Syst. Evol. Microbiol.">
        <title>Marinicauda algicola sp. nov., isolated from a marine red alga Rhodosorus marinus.</title>
        <authorList>
            <person name="Jeong S.E."/>
            <person name="Jeon S.H."/>
            <person name="Chun B.H."/>
            <person name="Kim D.W."/>
            <person name="Jeon C.O."/>
        </authorList>
    </citation>
    <scope>NUCLEOTIDE SEQUENCE [LARGE SCALE GENOMIC DNA]</scope>
    <source>
        <strain evidence="2 3">JCM 31718</strain>
    </source>
</reference>
<dbReference type="AlphaFoldDB" id="A0A4S2H3I3"/>
<feature type="compositionally biased region" description="Basic and acidic residues" evidence="1">
    <location>
        <begin position="37"/>
        <end position="54"/>
    </location>
</feature>
<dbReference type="Proteomes" id="UP000308054">
    <property type="component" value="Unassembled WGS sequence"/>
</dbReference>
<dbReference type="InterPro" id="IPR019291">
    <property type="entry name" value="Host_attachment_protein"/>
</dbReference>
<sequence>MGRLHDETIWIAVFDGGRALLFRRGGEGEAPLSPIETRQHDNPPSRRQGRERGGRFHTPAGGRSAAETPDHHTRAEHAFVDALAHDLERQAGAGEFDHLVVMAPAGLLKRFREQAPHAAGRVLASDAGDFTRLPKKALEAKVDALIAEGRRAGHHLPT</sequence>
<evidence type="ECO:0000256" key="1">
    <source>
        <dbReference type="SAM" id="MobiDB-lite"/>
    </source>
</evidence>
<feature type="region of interest" description="Disordered" evidence="1">
    <location>
        <begin position="28"/>
        <end position="70"/>
    </location>
</feature>
<evidence type="ECO:0000313" key="3">
    <source>
        <dbReference type="Proteomes" id="UP000308054"/>
    </source>
</evidence>
<evidence type="ECO:0000313" key="2">
    <source>
        <dbReference type="EMBL" id="TGY89812.1"/>
    </source>
</evidence>
<accession>A0A4S2H3I3</accession>
<dbReference type="EMBL" id="SRXW01000001">
    <property type="protein sequence ID" value="TGY89812.1"/>
    <property type="molecule type" value="Genomic_DNA"/>
</dbReference>
<evidence type="ECO:0008006" key="4">
    <source>
        <dbReference type="Google" id="ProtNLM"/>
    </source>
</evidence>
<organism evidence="2 3">
    <name type="scientific">Marinicauda algicola</name>
    <dbReference type="NCBI Taxonomy" id="2029849"/>
    <lineage>
        <taxon>Bacteria</taxon>
        <taxon>Pseudomonadati</taxon>
        <taxon>Pseudomonadota</taxon>
        <taxon>Alphaproteobacteria</taxon>
        <taxon>Maricaulales</taxon>
        <taxon>Maricaulaceae</taxon>
        <taxon>Marinicauda</taxon>
    </lineage>
</organism>
<dbReference type="OrthoDB" id="9812459at2"/>
<keyword evidence="3" id="KW-1185">Reference proteome</keyword>
<dbReference type="RefSeq" id="WP_135994309.1">
    <property type="nucleotide sequence ID" value="NZ_CP071057.1"/>
</dbReference>
<gene>
    <name evidence="2" type="ORF">E5163_01335</name>
</gene>
<comment type="caution">
    <text evidence="2">The sequence shown here is derived from an EMBL/GenBank/DDBJ whole genome shotgun (WGS) entry which is preliminary data.</text>
</comment>